<evidence type="ECO:0000313" key="1">
    <source>
        <dbReference type="EMBL" id="KAL0129643.1"/>
    </source>
</evidence>
<dbReference type="EMBL" id="JADYXP020000002">
    <property type="protein sequence ID" value="KAL0129643.1"/>
    <property type="molecule type" value="Genomic_DNA"/>
</dbReference>
<organism evidence="1 2">
    <name type="scientific">Cardiocondyla obscurior</name>
    <dbReference type="NCBI Taxonomy" id="286306"/>
    <lineage>
        <taxon>Eukaryota</taxon>
        <taxon>Metazoa</taxon>
        <taxon>Ecdysozoa</taxon>
        <taxon>Arthropoda</taxon>
        <taxon>Hexapoda</taxon>
        <taxon>Insecta</taxon>
        <taxon>Pterygota</taxon>
        <taxon>Neoptera</taxon>
        <taxon>Endopterygota</taxon>
        <taxon>Hymenoptera</taxon>
        <taxon>Apocrita</taxon>
        <taxon>Aculeata</taxon>
        <taxon>Formicoidea</taxon>
        <taxon>Formicidae</taxon>
        <taxon>Myrmicinae</taxon>
        <taxon>Cardiocondyla</taxon>
    </lineage>
</organism>
<dbReference type="AlphaFoldDB" id="A0AAW2GQY4"/>
<dbReference type="Proteomes" id="UP001430953">
    <property type="component" value="Unassembled WGS sequence"/>
</dbReference>
<proteinExistence type="predicted"/>
<evidence type="ECO:0000313" key="2">
    <source>
        <dbReference type="Proteomes" id="UP001430953"/>
    </source>
</evidence>
<accession>A0AAW2GQY4</accession>
<name>A0AAW2GQY4_9HYME</name>
<reference evidence="1 2" key="1">
    <citation type="submission" date="2023-03" db="EMBL/GenBank/DDBJ databases">
        <title>High recombination rates correlate with genetic variation in Cardiocondyla obscurior ants.</title>
        <authorList>
            <person name="Errbii M."/>
        </authorList>
    </citation>
    <scope>NUCLEOTIDE SEQUENCE [LARGE SCALE GENOMIC DNA]</scope>
    <source>
        <strain evidence="1">Alpha-2009</strain>
        <tissue evidence="1">Whole body</tissue>
    </source>
</reference>
<sequence length="99" mass="11945">MNDIVTPKFDSVRSRWDCNRRFYSPAHALRYYCNDSVHSIRVKHEEYLRILRILLAENLTSDKIWFKSIFYYASYVLQIGEDCSANGARRFTIFRYKSF</sequence>
<keyword evidence="2" id="KW-1185">Reference proteome</keyword>
<gene>
    <name evidence="1" type="ORF">PUN28_001717</name>
</gene>
<comment type="caution">
    <text evidence="1">The sequence shown here is derived from an EMBL/GenBank/DDBJ whole genome shotgun (WGS) entry which is preliminary data.</text>
</comment>
<protein>
    <submittedName>
        <fullName evidence="1">Uncharacterized protein</fullName>
    </submittedName>
</protein>